<feature type="signal peptide" evidence="1">
    <location>
        <begin position="1"/>
        <end position="22"/>
    </location>
</feature>
<comment type="caution">
    <text evidence="2">The sequence shown here is derived from an EMBL/GenBank/DDBJ whole genome shotgun (WGS) entry which is preliminary data.</text>
</comment>
<dbReference type="AlphaFoldDB" id="A0A2P6M9K8"/>
<gene>
    <name evidence="2" type="ORF">C6N40_05570</name>
</gene>
<sequence length="195" mass="21493">MSPALLRAALLAALFLLLAACAGTGGRLQSAGEATVFDMALQTDLDWARTRATRQELWTIDGAPLNQLNIISKVRPGEHVFLGARERRSRPDGPWFRAGMRPDEVRDVMLDALRGAGWAQVDSEGLRPANFGGVPGLRFDLSMANGRGLRYRGMAAAAERDGRLNLLVWVAPEEHYYPRDAAAVDRMFSSLRFVR</sequence>
<evidence type="ECO:0000313" key="2">
    <source>
        <dbReference type="EMBL" id="PRH82680.1"/>
    </source>
</evidence>
<reference evidence="2 3" key="1">
    <citation type="submission" date="2018-03" db="EMBL/GenBank/DDBJ databases">
        <title>Arenimonas caeni sp. nov., isolated from activated sludge.</title>
        <authorList>
            <person name="Liu H."/>
        </authorList>
    </citation>
    <scope>NUCLEOTIDE SEQUENCE [LARGE SCALE GENOMIC DNA]</scope>
    <source>
        <strain evidence="3">z29</strain>
    </source>
</reference>
<keyword evidence="1" id="KW-0732">Signal</keyword>
<protein>
    <recommendedName>
        <fullName evidence="4">Lipoprotein</fullName>
    </recommendedName>
</protein>
<keyword evidence="3" id="KW-1185">Reference proteome</keyword>
<proteinExistence type="predicted"/>
<dbReference type="Proteomes" id="UP000241736">
    <property type="component" value="Unassembled WGS sequence"/>
</dbReference>
<accession>A0A2P6M9K8</accession>
<evidence type="ECO:0000256" key="1">
    <source>
        <dbReference type="SAM" id="SignalP"/>
    </source>
</evidence>
<dbReference type="OrthoDB" id="6023180at2"/>
<organism evidence="2 3">
    <name type="scientific">Arenimonas caeni</name>
    <dbReference type="NCBI Taxonomy" id="2058085"/>
    <lineage>
        <taxon>Bacteria</taxon>
        <taxon>Pseudomonadati</taxon>
        <taxon>Pseudomonadota</taxon>
        <taxon>Gammaproteobacteria</taxon>
        <taxon>Lysobacterales</taxon>
        <taxon>Lysobacteraceae</taxon>
        <taxon>Arenimonas</taxon>
    </lineage>
</organism>
<evidence type="ECO:0000313" key="3">
    <source>
        <dbReference type="Proteomes" id="UP000241736"/>
    </source>
</evidence>
<dbReference type="PROSITE" id="PS51257">
    <property type="entry name" value="PROKAR_LIPOPROTEIN"/>
    <property type="match status" value="1"/>
</dbReference>
<name>A0A2P6M9K8_9GAMM</name>
<dbReference type="EMBL" id="PVLF01000005">
    <property type="protein sequence ID" value="PRH82680.1"/>
    <property type="molecule type" value="Genomic_DNA"/>
</dbReference>
<feature type="chain" id="PRO_5015178256" description="Lipoprotein" evidence="1">
    <location>
        <begin position="23"/>
        <end position="195"/>
    </location>
</feature>
<dbReference type="RefSeq" id="WP_106990025.1">
    <property type="nucleotide sequence ID" value="NZ_KZ679087.1"/>
</dbReference>
<evidence type="ECO:0008006" key="4">
    <source>
        <dbReference type="Google" id="ProtNLM"/>
    </source>
</evidence>